<gene>
    <name evidence="1" type="ORF">S01H4_35028</name>
</gene>
<proteinExistence type="predicted"/>
<sequence length="203" mass="23819">MSWNSSQVIQSRSLINYSYATIEITQSRLDKGLIAIPMSLAEWFPDYNTTVQVYLDNSPVLCTKTYSSYKSTTRECRIGGVAEWFKENRIHSGDEIVIQLVDKERFIYRLIPERTFILKTKELQARFDKSEDEADASDKIISLAEWTDLDEQKVVLNEYYRLTNTMPIEERRYASKYSNQAREGVPYNLRVLLRDIYKSHCQV</sequence>
<accession>X1A1N5</accession>
<organism evidence="1">
    <name type="scientific">marine sediment metagenome</name>
    <dbReference type="NCBI Taxonomy" id="412755"/>
    <lineage>
        <taxon>unclassified sequences</taxon>
        <taxon>metagenomes</taxon>
        <taxon>ecological metagenomes</taxon>
    </lineage>
</organism>
<name>X1A1N5_9ZZZZ</name>
<feature type="non-terminal residue" evidence="1">
    <location>
        <position position="203"/>
    </location>
</feature>
<reference evidence="1" key="1">
    <citation type="journal article" date="2014" name="Front. Microbiol.">
        <title>High frequency of phylogenetically diverse reductive dehalogenase-homologous genes in deep subseafloor sedimentary metagenomes.</title>
        <authorList>
            <person name="Kawai M."/>
            <person name="Futagami T."/>
            <person name="Toyoda A."/>
            <person name="Takaki Y."/>
            <person name="Nishi S."/>
            <person name="Hori S."/>
            <person name="Arai W."/>
            <person name="Tsubouchi T."/>
            <person name="Morono Y."/>
            <person name="Uchiyama I."/>
            <person name="Ito T."/>
            <person name="Fujiyama A."/>
            <person name="Inagaki F."/>
            <person name="Takami H."/>
        </authorList>
    </citation>
    <scope>NUCLEOTIDE SEQUENCE</scope>
    <source>
        <strain evidence="1">Expedition CK06-06</strain>
    </source>
</reference>
<dbReference type="AlphaFoldDB" id="X1A1N5"/>
<dbReference type="EMBL" id="BART01018578">
    <property type="protein sequence ID" value="GAG75945.1"/>
    <property type="molecule type" value="Genomic_DNA"/>
</dbReference>
<evidence type="ECO:0000313" key="1">
    <source>
        <dbReference type="EMBL" id="GAG75945.1"/>
    </source>
</evidence>
<comment type="caution">
    <text evidence="1">The sequence shown here is derived from an EMBL/GenBank/DDBJ whole genome shotgun (WGS) entry which is preliminary data.</text>
</comment>
<protein>
    <submittedName>
        <fullName evidence="1">Uncharacterized protein</fullName>
    </submittedName>
</protein>